<proteinExistence type="predicted"/>
<dbReference type="eggNOG" id="COG0433">
    <property type="taxonomic scope" value="Bacteria"/>
</dbReference>
<dbReference type="InterPro" id="IPR027417">
    <property type="entry name" value="P-loop_NTPase"/>
</dbReference>
<dbReference type="AlphaFoldDB" id="O67593"/>
<dbReference type="STRING" id="224324.aq_1682"/>
<dbReference type="InterPro" id="IPR051162">
    <property type="entry name" value="T4SS_component"/>
</dbReference>
<dbReference type="Pfam" id="PF09378">
    <property type="entry name" value="HAS-barrel"/>
    <property type="match status" value="1"/>
</dbReference>
<dbReference type="RefSeq" id="WP_010881096.1">
    <property type="nucleotide sequence ID" value="NC_000918.1"/>
</dbReference>
<dbReference type="EnsemblBacteria" id="AAC07556">
    <property type="protein sequence ID" value="AAC07556"/>
    <property type="gene ID" value="aq_1682"/>
</dbReference>
<dbReference type="PATRIC" id="fig|224324.8.peg.1300"/>
<dbReference type="PIR" id="H70445">
    <property type="entry name" value="H70445"/>
</dbReference>
<evidence type="ECO:0000259" key="1">
    <source>
        <dbReference type="Pfam" id="PF09378"/>
    </source>
</evidence>
<dbReference type="EMBL" id="AE000657">
    <property type="protein sequence ID" value="AAC07556.1"/>
    <property type="molecule type" value="Genomic_DNA"/>
</dbReference>
<reference evidence="2 3" key="1">
    <citation type="journal article" date="1998" name="Nature">
        <title>The complete genome of the hyperthermophilic bacterium Aquifex aeolicus.</title>
        <authorList>
            <person name="Deckert G."/>
            <person name="Warren P.V."/>
            <person name="Gaasterland T."/>
            <person name="Young W.G."/>
            <person name="Lenox A.L."/>
            <person name="Graham D.E."/>
            <person name="Overbeek R."/>
            <person name="Snead M.A."/>
            <person name="Keller M."/>
            <person name="Aujay M."/>
            <person name="Huber R."/>
            <person name="Feldman R.A."/>
            <person name="Short J.M."/>
            <person name="Olson G.J."/>
            <person name="Swanson R.V."/>
        </authorList>
    </citation>
    <scope>NUCLEOTIDE SEQUENCE [LARGE SCALE GENOMIC DNA]</scope>
    <source>
        <strain evidence="2 3">VF5</strain>
    </source>
</reference>
<sequence>MKVGIVLGTKPSNPLEFWVGVEKGKFLQLDDVVVVNSKIDGTNEEIKFYGIVQEVIKYLEGVELVYDAQLVNSGVVPANLAYMARVSVTRIEPEVFIPPTPGDYVFKAEGIDFEKALYYDNMKRKIPAGLTRNGEVVYLNYDFINGREGAHISISGMSGVATKTSYALFLLYSIFQKADDRTKIHGIIFNVKGKDLLWIDKKNKRFTKEHREAFEKLGLPPEPFKNVAFWAPPEQEWSEIPSSGERLEGVFPYKWSMKDFAQEGLLRFLFAEGDEGATSLHYVIDRVSEKLQQLAKESPGDVLLDENGQEINSLGDLLKLLHEVIEDRETKRDPDRYREWFGTAATATAYAFLRRFHHAASHCKHLVHGNKSRHIDWRSHQLNVIDISDLHGIAKMFVVGSILKKIFREKEETGNPYPKIFVVLDELNKYAPKDKWSPIKEILLDIAERGRSLGVILIGAQQTASEIEKRIVANAAVKVTGRLDSSEVLSKEYEFLTGNFRQRAIMLKKGTMILYQPDIPNPVMIKFPLAPWATKKEEVEEEVSAPKEFDQF</sequence>
<dbReference type="InterPro" id="IPR018538">
    <property type="entry name" value="HerA_barrel_dom"/>
</dbReference>
<dbReference type="PANTHER" id="PTHR30121">
    <property type="entry name" value="UNCHARACTERIZED PROTEIN YJGR-RELATED"/>
    <property type="match status" value="1"/>
</dbReference>
<accession>O67593</accession>
<protein>
    <recommendedName>
        <fullName evidence="1">Helicase HerA barrel domain-containing protein</fullName>
    </recommendedName>
</protein>
<dbReference type="HOGENOM" id="CLU_031028_0_0_0"/>
<dbReference type="OrthoDB" id="5240402at2"/>
<dbReference type="KEGG" id="aae:aq_1682"/>
<dbReference type="SUPFAM" id="SSF52540">
    <property type="entry name" value="P-loop containing nucleoside triphosphate hydrolases"/>
    <property type="match status" value="1"/>
</dbReference>
<keyword evidence="3" id="KW-1185">Reference proteome</keyword>
<evidence type="ECO:0000313" key="3">
    <source>
        <dbReference type="Proteomes" id="UP000000798"/>
    </source>
</evidence>
<dbReference type="Proteomes" id="UP000000798">
    <property type="component" value="Chromosome"/>
</dbReference>
<evidence type="ECO:0000313" key="2">
    <source>
        <dbReference type="EMBL" id="AAC07556.1"/>
    </source>
</evidence>
<feature type="domain" description="Helicase HerA barrel" evidence="1">
    <location>
        <begin position="3"/>
        <end position="88"/>
    </location>
</feature>
<organism evidence="2 3">
    <name type="scientific">Aquifex aeolicus (strain VF5)</name>
    <dbReference type="NCBI Taxonomy" id="224324"/>
    <lineage>
        <taxon>Bacteria</taxon>
        <taxon>Pseudomonadati</taxon>
        <taxon>Aquificota</taxon>
        <taxon>Aquificia</taxon>
        <taxon>Aquificales</taxon>
        <taxon>Aquificaceae</taxon>
        <taxon>Aquifex</taxon>
    </lineage>
</organism>
<gene>
    <name evidence="2" type="ordered locus">aq_1682</name>
</gene>
<name>O67593_AQUAE</name>
<dbReference type="Gene3D" id="3.40.50.300">
    <property type="entry name" value="P-loop containing nucleotide triphosphate hydrolases"/>
    <property type="match status" value="1"/>
</dbReference>
<dbReference type="InParanoid" id="O67593"/>
<dbReference type="PANTHER" id="PTHR30121:SF6">
    <property type="entry name" value="SLR6007 PROTEIN"/>
    <property type="match status" value="1"/>
</dbReference>